<evidence type="ECO:0000256" key="1">
    <source>
        <dbReference type="SAM" id="Coils"/>
    </source>
</evidence>
<protein>
    <submittedName>
        <fullName evidence="3">Uncharacterized protein</fullName>
    </submittedName>
</protein>
<evidence type="ECO:0000256" key="2">
    <source>
        <dbReference type="SAM" id="MobiDB-lite"/>
    </source>
</evidence>
<dbReference type="AlphaFoldDB" id="A0A2I0V6P4"/>
<dbReference type="EMBL" id="KZ505600">
    <property type="protein sequence ID" value="PKU59082.1"/>
    <property type="molecule type" value="Genomic_DNA"/>
</dbReference>
<gene>
    <name evidence="3" type="ORF">MA16_Dca027936</name>
</gene>
<sequence>MAAKKVDALQGELEKTKSWMEEKFSAIKGRISTMKNQMESRFRRLEQMMRKLVEMQSKTPLAVLIADPNQDLIRIPLAESKGKEIGREEFEEGRRSHEETHDPAASKPHGKSKDLISGFDSLLARVEEVMNGMKVQVEKLGERVNCLEEEDITIHSSIRDLVRQMEESFRDQMA</sequence>
<reference evidence="3 4" key="2">
    <citation type="journal article" date="2017" name="Nature">
        <title>The Apostasia genome and the evolution of orchids.</title>
        <authorList>
            <person name="Zhang G.Q."/>
            <person name="Liu K.W."/>
            <person name="Li Z."/>
            <person name="Lohaus R."/>
            <person name="Hsiao Y.Y."/>
            <person name="Niu S.C."/>
            <person name="Wang J.Y."/>
            <person name="Lin Y.C."/>
            <person name="Xu Q."/>
            <person name="Chen L.J."/>
            <person name="Yoshida K."/>
            <person name="Fujiwara S."/>
            <person name="Wang Z.W."/>
            <person name="Zhang Y.Q."/>
            <person name="Mitsuda N."/>
            <person name="Wang M."/>
            <person name="Liu G.H."/>
            <person name="Pecoraro L."/>
            <person name="Huang H.X."/>
            <person name="Xiao X.J."/>
            <person name="Lin M."/>
            <person name="Wu X.Y."/>
            <person name="Wu W.L."/>
            <person name="Chen Y.Y."/>
            <person name="Chang S.B."/>
            <person name="Sakamoto S."/>
            <person name="Ohme-Takagi M."/>
            <person name="Yagi M."/>
            <person name="Zeng S.J."/>
            <person name="Shen C.Y."/>
            <person name="Yeh C.M."/>
            <person name="Luo Y.B."/>
            <person name="Tsai W.C."/>
            <person name="Van de Peer Y."/>
            <person name="Liu Z.J."/>
        </authorList>
    </citation>
    <scope>NUCLEOTIDE SEQUENCE [LARGE SCALE GENOMIC DNA]</scope>
    <source>
        <tissue evidence="3">The whole plant</tissue>
    </source>
</reference>
<evidence type="ECO:0000313" key="4">
    <source>
        <dbReference type="Proteomes" id="UP000233837"/>
    </source>
</evidence>
<name>A0A2I0V6P4_9ASPA</name>
<feature type="coiled-coil region" evidence="1">
    <location>
        <begin position="123"/>
        <end position="150"/>
    </location>
</feature>
<feature type="compositionally biased region" description="Basic and acidic residues" evidence="2">
    <location>
        <begin position="83"/>
        <end position="104"/>
    </location>
</feature>
<keyword evidence="1" id="KW-0175">Coiled coil</keyword>
<accession>A0A2I0V6P4</accession>
<feature type="region of interest" description="Disordered" evidence="2">
    <location>
        <begin position="83"/>
        <end position="113"/>
    </location>
</feature>
<dbReference type="Proteomes" id="UP000233837">
    <property type="component" value="Unassembled WGS sequence"/>
</dbReference>
<reference evidence="3 4" key="1">
    <citation type="journal article" date="2016" name="Sci. Rep.">
        <title>The Dendrobium catenatum Lindl. genome sequence provides insights into polysaccharide synthase, floral development and adaptive evolution.</title>
        <authorList>
            <person name="Zhang G.Q."/>
            <person name="Xu Q."/>
            <person name="Bian C."/>
            <person name="Tsai W.C."/>
            <person name="Yeh C.M."/>
            <person name="Liu K.W."/>
            <person name="Yoshida K."/>
            <person name="Zhang L.S."/>
            <person name="Chang S.B."/>
            <person name="Chen F."/>
            <person name="Shi Y."/>
            <person name="Su Y.Y."/>
            <person name="Zhang Y.Q."/>
            <person name="Chen L.J."/>
            <person name="Yin Y."/>
            <person name="Lin M."/>
            <person name="Huang H."/>
            <person name="Deng H."/>
            <person name="Wang Z.W."/>
            <person name="Zhu S.L."/>
            <person name="Zhao X."/>
            <person name="Deng C."/>
            <person name="Niu S.C."/>
            <person name="Huang J."/>
            <person name="Wang M."/>
            <person name="Liu G.H."/>
            <person name="Yang H.J."/>
            <person name="Xiao X.J."/>
            <person name="Hsiao Y.Y."/>
            <person name="Wu W.L."/>
            <person name="Chen Y.Y."/>
            <person name="Mitsuda N."/>
            <person name="Ohme-Takagi M."/>
            <person name="Luo Y.B."/>
            <person name="Van de Peer Y."/>
            <person name="Liu Z.J."/>
        </authorList>
    </citation>
    <scope>NUCLEOTIDE SEQUENCE [LARGE SCALE GENOMIC DNA]</scope>
    <source>
        <tissue evidence="3">The whole plant</tissue>
    </source>
</reference>
<proteinExistence type="predicted"/>
<organism evidence="3 4">
    <name type="scientific">Dendrobium catenatum</name>
    <dbReference type="NCBI Taxonomy" id="906689"/>
    <lineage>
        <taxon>Eukaryota</taxon>
        <taxon>Viridiplantae</taxon>
        <taxon>Streptophyta</taxon>
        <taxon>Embryophyta</taxon>
        <taxon>Tracheophyta</taxon>
        <taxon>Spermatophyta</taxon>
        <taxon>Magnoliopsida</taxon>
        <taxon>Liliopsida</taxon>
        <taxon>Asparagales</taxon>
        <taxon>Orchidaceae</taxon>
        <taxon>Epidendroideae</taxon>
        <taxon>Malaxideae</taxon>
        <taxon>Dendrobiinae</taxon>
        <taxon>Dendrobium</taxon>
    </lineage>
</organism>
<evidence type="ECO:0000313" key="3">
    <source>
        <dbReference type="EMBL" id="PKU59082.1"/>
    </source>
</evidence>
<keyword evidence="4" id="KW-1185">Reference proteome</keyword>